<dbReference type="EMBL" id="JAQSIP010000006">
    <property type="protein sequence ID" value="MDD0839775.1"/>
    <property type="molecule type" value="Genomic_DNA"/>
</dbReference>
<dbReference type="Proteomes" id="UP001528673">
    <property type="component" value="Unassembled WGS sequence"/>
</dbReference>
<accession>A0ABT5N0D0</accession>
<comment type="caution">
    <text evidence="1">The sequence shown here is derived from an EMBL/GenBank/DDBJ whole genome shotgun (WGS) entry which is preliminary data.</text>
</comment>
<proteinExistence type="predicted"/>
<evidence type="ECO:0000313" key="1">
    <source>
        <dbReference type="EMBL" id="MDD0839775.1"/>
    </source>
</evidence>
<organism evidence="1 2">
    <name type="scientific">Curvibacter cyanobacteriorum</name>
    <dbReference type="NCBI Taxonomy" id="3026422"/>
    <lineage>
        <taxon>Bacteria</taxon>
        <taxon>Pseudomonadati</taxon>
        <taxon>Pseudomonadota</taxon>
        <taxon>Betaproteobacteria</taxon>
        <taxon>Burkholderiales</taxon>
        <taxon>Comamonadaceae</taxon>
        <taxon>Curvibacter</taxon>
    </lineage>
</organism>
<dbReference type="InterPro" id="IPR019613">
    <property type="entry name" value="DUF4198"/>
</dbReference>
<dbReference type="Pfam" id="PF10670">
    <property type="entry name" value="DUF4198"/>
    <property type="match status" value="1"/>
</dbReference>
<protein>
    <submittedName>
        <fullName evidence="1">DUF4198 domain-containing protein</fullName>
    </submittedName>
</protein>
<evidence type="ECO:0000313" key="2">
    <source>
        <dbReference type="Proteomes" id="UP001528673"/>
    </source>
</evidence>
<gene>
    <name evidence="1" type="ORF">PSQ40_14415</name>
</gene>
<keyword evidence="2" id="KW-1185">Reference proteome</keyword>
<reference evidence="1 2" key="1">
    <citation type="submission" date="2023-02" db="EMBL/GenBank/DDBJ databases">
        <title>Bacterial whole genomic sequence of Curvibacter sp. HBC61.</title>
        <authorList>
            <person name="Le V."/>
            <person name="Ko S.-R."/>
            <person name="Ahn C.-Y."/>
            <person name="Oh H.-M."/>
        </authorList>
    </citation>
    <scope>NUCLEOTIDE SEQUENCE [LARGE SCALE GENOMIC DNA]</scope>
    <source>
        <strain evidence="1 2">HBC61</strain>
    </source>
</reference>
<sequence length="263" mass="28653">MTTLSLAASVSAHETWLTPQSEPPQQGKPFVLTMTSGDRFPALSLGIARERVGLAECREAGAALPLLPQKRSSNALQLTVQRGAPAPLMCWVTLHPRELVLTANKINLYLDEIDATPALRQAWAEVPAPRVWQETYAKHAKVIVPSPRTPADTTLSQPVGMPLEVVPETDLSTGRLDGPLRVRVLAQGRPVPDLSVVLHGERRGPPARRRTDEEGRVTFAAPAAGRWMLSTTDLRLADAKTGQWTSQFATLTFEVFKAAQPSH</sequence>
<name>A0ABT5N0D0_9BURK</name>